<reference evidence="2" key="1">
    <citation type="submission" date="2020-11" db="EMBL/GenBank/DDBJ databases">
        <authorList>
            <consortium name="DOE Joint Genome Institute"/>
            <person name="Ahrendt S."/>
            <person name="Riley R."/>
            <person name="Andreopoulos W."/>
            <person name="LaButti K."/>
            <person name="Pangilinan J."/>
            <person name="Ruiz-duenas F.J."/>
            <person name="Barrasa J.M."/>
            <person name="Sanchez-Garcia M."/>
            <person name="Camarero S."/>
            <person name="Miyauchi S."/>
            <person name="Serrano A."/>
            <person name="Linde D."/>
            <person name="Babiker R."/>
            <person name="Drula E."/>
            <person name="Ayuso-Fernandez I."/>
            <person name="Pacheco R."/>
            <person name="Padilla G."/>
            <person name="Ferreira P."/>
            <person name="Barriuso J."/>
            <person name="Kellner H."/>
            <person name="Castanera R."/>
            <person name="Alfaro M."/>
            <person name="Ramirez L."/>
            <person name="Pisabarro A.G."/>
            <person name="Kuo A."/>
            <person name="Tritt A."/>
            <person name="Lipzen A."/>
            <person name="He G."/>
            <person name="Yan M."/>
            <person name="Ng V."/>
            <person name="Cullen D."/>
            <person name="Martin F."/>
            <person name="Rosso M.-N."/>
            <person name="Henrissat B."/>
            <person name="Hibbett D."/>
            <person name="Martinez A.T."/>
            <person name="Grigoriev I.V."/>
        </authorList>
    </citation>
    <scope>NUCLEOTIDE SEQUENCE</scope>
    <source>
        <strain evidence="2">AH 44721</strain>
    </source>
</reference>
<protein>
    <submittedName>
        <fullName evidence="2">Uncharacterized protein</fullName>
    </submittedName>
</protein>
<feature type="compositionally biased region" description="Polar residues" evidence="1">
    <location>
        <begin position="26"/>
        <end position="38"/>
    </location>
</feature>
<sequence>MFRDPLPPLHPMDNSSETESDSESSNLPQTSQQTSRCLSQEHLVSNARHEKWSGPPLKSQDIGQEIQNLFRNVSFLGKSADVVEEVLLCSAKLVEFLDRLPRLLNNHDQISGCLKAFSALVDLSFIERLFEYRSFFRAQFTLTVVTWVDEFLAKLSSLVCTVAAGTTLVTHSVPFHSDSIGLQKRNDAILAASQLPETWNDVKRVLGSDNSSPAARRIALSLMFAIYVMRPQLTLTRNDLQLSSNLDMIESLFISAKIMSLRFQSPAFPLDSLEERTSAAMLISLLSVVDNPLDHQTYLIQPLRFRTEVQEYLLDLISATVGLDAGLFLPVENLDIPQTLLLRWGNVVPWSWSVWTDERNANTEYIRAVTITWLHHMTRPVFAALSTSEHEKIFSRDFRRCLFPDVTMSSRKILHLLRDALSVLVQGNSLLDFPFSPLPGLLAKLCWATIHLLEMNNVEICSPIQELAEDYSRTFLVLFCYLGFSEKEVVVQNLIVEALALIQNHSFSRCLQYTLQNKTLQFARKLDQSIRSSAKFFSQDEQGVPSGSRFAITAAKSLLNFLTIILLKDGERNIVLQDLALFYLDVIITFLASPRSEFVEQKYLLDSVLLSLCAFQSHAAAHSVTRFPEGIWPLVINVGNGNIATAAIFAEYLLLTELLCDRILCAEAWHFLLASLSAIIDPDITKQEEPLALLSCSVICEALSKLICSSDSLVRRSLLSSPWTTSIGMTLRSLLRHKNNSSPYLENLSFRLGNVGETLASLMLNESEIILDSGLAHKDMRLIFYRDAGYSGLLLTSDTII</sequence>
<organism evidence="2 3">
    <name type="scientific">Gymnopilus junonius</name>
    <name type="common">Spectacular rustgill mushroom</name>
    <name type="synonym">Gymnopilus spectabilis subsp. junonius</name>
    <dbReference type="NCBI Taxonomy" id="109634"/>
    <lineage>
        <taxon>Eukaryota</taxon>
        <taxon>Fungi</taxon>
        <taxon>Dikarya</taxon>
        <taxon>Basidiomycota</taxon>
        <taxon>Agaricomycotina</taxon>
        <taxon>Agaricomycetes</taxon>
        <taxon>Agaricomycetidae</taxon>
        <taxon>Agaricales</taxon>
        <taxon>Agaricineae</taxon>
        <taxon>Hymenogastraceae</taxon>
        <taxon>Gymnopilus</taxon>
    </lineage>
</organism>
<dbReference type="AlphaFoldDB" id="A0A9P5P0B6"/>
<dbReference type="Proteomes" id="UP000724874">
    <property type="component" value="Unassembled WGS sequence"/>
</dbReference>
<dbReference type="EMBL" id="JADNYJ010000002">
    <property type="protein sequence ID" value="KAF8912803.1"/>
    <property type="molecule type" value="Genomic_DNA"/>
</dbReference>
<keyword evidence="3" id="KW-1185">Reference proteome</keyword>
<proteinExistence type="predicted"/>
<evidence type="ECO:0000313" key="2">
    <source>
        <dbReference type="EMBL" id="KAF8912803.1"/>
    </source>
</evidence>
<gene>
    <name evidence="2" type="ORF">CPB84DRAFT_1957224</name>
</gene>
<accession>A0A9P5P0B6</accession>
<evidence type="ECO:0000256" key="1">
    <source>
        <dbReference type="SAM" id="MobiDB-lite"/>
    </source>
</evidence>
<comment type="caution">
    <text evidence="2">The sequence shown here is derived from an EMBL/GenBank/DDBJ whole genome shotgun (WGS) entry which is preliminary data.</text>
</comment>
<dbReference type="OrthoDB" id="3233180at2759"/>
<name>A0A9P5P0B6_GYMJU</name>
<feature type="region of interest" description="Disordered" evidence="1">
    <location>
        <begin position="1"/>
        <end position="39"/>
    </location>
</feature>
<evidence type="ECO:0000313" key="3">
    <source>
        <dbReference type="Proteomes" id="UP000724874"/>
    </source>
</evidence>
<feature type="compositionally biased region" description="Pro residues" evidence="1">
    <location>
        <begin position="1"/>
        <end position="10"/>
    </location>
</feature>